<proteinExistence type="predicted"/>
<evidence type="ECO:0000313" key="2">
    <source>
        <dbReference type="Proteomes" id="UP000230233"/>
    </source>
</evidence>
<reference evidence="2" key="1">
    <citation type="submission" date="2017-10" db="EMBL/GenBank/DDBJ databases">
        <title>Rapid genome shrinkage in a self-fertile nematode reveals novel sperm competition proteins.</title>
        <authorList>
            <person name="Yin D."/>
            <person name="Schwarz E.M."/>
            <person name="Thomas C.G."/>
            <person name="Felde R.L."/>
            <person name="Korf I.F."/>
            <person name="Cutter A.D."/>
            <person name="Schartner C.M."/>
            <person name="Ralston E.J."/>
            <person name="Meyer B.J."/>
            <person name="Haag E.S."/>
        </authorList>
    </citation>
    <scope>NUCLEOTIDE SEQUENCE [LARGE SCALE GENOMIC DNA]</scope>
    <source>
        <strain evidence="2">JU1422</strain>
    </source>
</reference>
<dbReference type="AlphaFoldDB" id="A0A2G5SV86"/>
<organism evidence="1 2">
    <name type="scientific">Caenorhabditis nigoni</name>
    <dbReference type="NCBI Taxonomy" id="1611254"/>
    <lineage>
        <taxon>Eukaryota</taxon>
        <taxon>Metazoa</taxon>
        <taxon>Ecdysozoa</taxon>
        <taxon>Nematoda</taxon>
        <taxon>Chromadorea</taxon>
        <taxon>Rhabditida</taxon>
        <taxon>Rhabditina</taxon>
        <taxon>Rhabditomorpha</taxon>
        <taxon>Rhabditoidea</taxon>
        <taxon>Rhabditidae</taxon>
        <taxon>Peloderinae</taxon>
        <taxon>Caenorhabditis</taxon>
    </lineage>
</organism>
<name>A0A2G5SV86_9PELO</name>
<dbReference type="EMBL" id="PDUG01000006">
    <property type="protein sequence ID" value="PIC18872.1"/>
    <property type="molecule type" value="Genomic_DNA"/>
</dbReference>
<comment type="caution">
    <text evidence="1">The sequence shown here is derived from an EMBL/GenBank/DDBJ whole genome shotgun (WGS) entry which is preliminary data.</text>
</comment>
<dbReference type="Proteomes" id="UP000230233">
    <property type="component" value="Chromosome X"/>
</dbReference>
<gene>
    <name evidence="1" type="primary">Cnig_chr_X.g24615</name>
    <name evidence="1" type="ORF">B9Z55_024615</name>
</gene>
<evidence type="ECO:0000313" key="1">
    <source>
        <dbReference type="EMBL" id="PIC18872.1"/>
    </source>
</evidence>
<keyword evidence="2" id="KW-1185">Reference proteome</keyword>
<protein>
    <submittedName>
        <fullName evidence="1">Uncharacterized protein</fullName>
    </submittedName>
</protein>
<accession>A0A2G5SV86</accession>
<sequence>MDSTKNLCGAVSGAILWDLKLPTSNQCSWVECACAYLKKPHGNLEVFHKKFRHCFLKREKVPRCPHIGRLSIFDGIMQSNDICIKQHVHGNIHA</sequence>